<dbReference type="GO" id="GO:0006310">
    <property type="term" value="P:DNA recombination"/>
    <property type="evidence" value="ECO:0007669"/>
    <property type="project" value="UniProtKB-UniRule"/>
</dbReference>
<dbReference type="Proteomes" id="UP001177140">
    <property type="component" value="Unassembled WGS sequence"/>
</dbReference>
<evidence type="ECO:0000256" key="6">
    <source>
        <dbReference type="ARBA" id="ARBA00023242"/>
    </source>
</evidence>
<evidence type="ECO:0000256" key="7">
    <source>
        <dbReference type="RuleBase" id="RU365071"/>
    </source>
</evidence>
<feature type="region of interest" description="Disordered" evidence="8">
    <location>
        <begin position="1"/>
        <end position="40"/>
    </location>
</feature>
<reference evidence="10" key="1">
    <citation type="submission" date="2022-03" db="EMBL/GenBank/DDBJ databases">
        <title>A functionally conserved STORR gene fusion in Papaver species that diverged 16.8 million years ago.</title>
        <authorList>
            <person name="Catania T."/>
        </authorList>
    </citation>
    <scope>NUCLEOTIDE SEQUENCE</scope>
    <source>
        <strain evidence="10">S-191538</strain>
    </source>
</reference>
<comment type="subcellular location">
    <subcellularLocation>
        <location evidence="1 7">Nucleus</location>
    </subcellularLocation>
</comment>
<accession>A0AA41VXU9</accession>
<gene>
    <name evidence="10" type="ORF">MKW94_019555</name>
</gene>
<dbReference type="AlphaFoldDB" id="A0AA41VXU9"/>
<proteinExistence type="inferred from homology"/>
<keyword evidence="6 7" id="KW-0539">Nucleus</keyword>
<dbReference type="GO" id="GO:0006281">
    <property type="term" value="P:DNA repair"/>
    <property type="evidence" value="ECO:0007669"/>
    <property type="project" value="UniProtKB-UniRule"/>
</dbReference>
<keyword evidence="5 7" id="KW-0234">DNA repair</keyword>
<comment type="subunit">
    <text evidence="7">Component of the SMC5-SMC6 complex.</text>
</comment>
<evidence type="ECO:0000256" key="2">
    <source>
        <dbReference type="ARBA" id="ARBA00008997"/>
    </source>
</evidence>
<protein>
    <recommendedName>
        <fullName evidence="7">Non-structural maintenance of chromosomes element 4</fullName>
    </recommendedName>
</protein>
<evidence type="ECO:0000256" key="1">
    <source>
        <dbReference type="ARBA" id="ARBA00004123"/>
    </source>
</evidence>
<evidence type="ECO:0000313" key="11">
    <source>
        <dbReference type="Proteomes" id="UP001177140"/>
    </source>
</evidence>
<comment type="function">
    <text evidence="7">Component of the SMC5-SMC6 complex, that promotes sister chromatid alignment after DNA damage and facilitates double-stranded DNA breaks (DSBs) repair via homologous recombination between sister chromatids.</text>
</comment>
<keyword evidence="3 7" id="KW-0227">DNA damage</keyword>
<dbReference type="GO" id="GO:0030915">
    <property type="term" value="C:Smc5-Smc6 complex"/>
    <property type="evidence" value="ECO:0007669"/>
    <property type="project" value="UniProtKB-UniRule"/>
</dbReference>
<dbReference type="PANTHER" id="PTHR16140">
    <property type="entry name" value="NON-STRUCTURAL MAINTENANCE OF CHROMOSOMES ELEMENT 4"/>
    <property type="match status" value="1"/>
</dbReference>
<feature type="compositionally biased region" description="Basic residues" evidence="8">
    <location>
        <begin position="8"/>
        <end position="17"/>
    </location>
</feature>
<evidence type="ECO:0000256" key="4">
    <source>
        <dbReference type="ARBA" id="ARBA00023172"/>
    </source>
</evidence>
<dbReference type="Pfam" id="PF08743">
    <property type="entry name" value="Nse4_C"/>
    <property type="match status" value="1"/>
</dbReference>
<name>A0AA41VXU9_PAPNU</name>
<evidence type="ECO:0000256" key="8">
    <source>
        <dbReference type="SAM" id="MobiDB-lite"/>
    </source>
</evidence>
<evidence type="ECO:0000313" key="10">
    <source>
        <dbReference type="EMBL" id="MCL7049397.1"/>
    </source>
</evidence>
<dbReference type="EMBL" id="JAJJMA010315441">
    <property type="protein sequence ID" value="MCL7049397.1"/>
    <property type="molecule type" value="Genomic_DNA"/>
</dbReference>
<dbReference type="InterPro" id="IPR014854">
    <property type="entry name" value="Nse4_C"/>
</dbReference>
<keyword evidence="11" id="KW-1185">Reference proteome</keyword>
<organism evidence="10 11">
    <name type="scientific">Papaver nudicaule</name>
    <name type="common">Iceland poppy</name>
    <dbReference type="NCBI Taxonomy" id="74823"/>
    <lineage>
        <taxon>Eukaryota</taxon>
        <taxon>Viridiplantae</taxon>
        <taxon>Streptophyta</taxon>
        <taxon>Embryophyta</taxon>
        <taxon>Tracheophyta</taxon>
        <taxon>Spermatophyta</taxon>
        <taxon>Magnoliopsida</taxon>
        <taxon>Ranunculales</taxon>
        <taxon>Papaveraceae</taxon>
        <taxon>Papaveroideae</taxon>
        <taxon>Papaver</taxon>
    </lineage>
</organism>
<dbReference type="InterPro" id="IPR027786">
    <property type="entry name" value="Nse4/EID"/>
</dbReference>
<dbReference type="GO" id="GO:0005634">
    <property type="term" value="C:nucleus"/>
    <property type="evidence" value="ECO:0007669"/>
    <property type="project" value="UniProtKB-SubCell"/>
</dbReference>
<sequence>MDVEAKMKTRVSMKRKRSLMEVEHPEDLNSAAATEEKSTETDENIATMFEILKTRKKPEKVENVIMNRNSFAQTVENLFALSFLVKEGRAEVKVDGDGNHVVQLRNAPHTNVVESGVVQYKHFVFRIDYKDWKTMKDFVTAGDEVMPHRTPAANIGSAPHDGIDATVFW</sequence>
<keyword evidence="4 7" id="KW-0233">DNA recombination</keyword>
<dbReference type="PANTHER" id="PTHR16140:SF0">
    <property type="entry name" value="NON-STRUCTURAL MAINTENANCE OF CHROMOSOMES ELEMENT 4"/>
    <property type="match status" value="1"/>
</dbReference>
<evidence type="ECO:0000259" key="9">
    <source>
        <dbReference type="Pfam" id="PF08743"/>
    </source>
</evidence>
<evidence type="ECO:0000256" key="3">
    <source>
        <dbReference type="ARBA" id="ARBA00022763"/>
    </source>
</evidence>
<feature type="compositionally biased region" description="Basic and acidic residues" evidence="8">
    <location>
        <begin position="18"/>
        <end position="27"/>
    </location>
</feature>
<comment type="caution">
    <text evidence="10">The sequence shown here is derived from an EMBL/GenBank/DDBJ whole genome shotgun (WGS) entry which is preliminary data.</text>
</comment>
<comment type="similarity">
    <text evidence="2 7">Belongs to the NSE4 family.</text>
</comment>
<evidence type="ECO:0000256" key="5">
    <source>
        <dbReference type="ARBA" id="ARBA00023204"/>
    </source>
</evidence>
<feature type="domain" description="Non-structural maintenance of chromosome element 4 C-terminal" evidence="9">
    <location>
        <begin position="61"/>
        <end position="143"/>
    </location>
</feature>